<evidence type="ECO:0000313" key="2">
    <source>
        <dbReference type="Proteomes" id="UP001597389"/>
    </source>
</evidence>
<organism evidence="1 2">
    <name type="scientific">Rubritalea tangerina</name>
    <dbReference type="NCBI Taxonomy" id="430798"/>
    <lineage>
        <taxon>Bacteria</taxon>
        <taxon>Pseudomonadati</taxon>
        <taxon>Verrucomicrobiota</taxon>
        <taxon>Verrucomicrobiia</taxon>
        <taxon>Verrucomicrobiales</taxon>
        <taxon>Rubritaleaceae</taxon>
        <taxon>Rubritalea</taxon>
    </lineage>
</organism>
<comment type="caution">
    <text evidence="1">The sequence shown here is derived from an EMBL/GenBank/DDBJ whole genome shotgun (WGS) entry which is preliminary data.</text>
</comment>
<proteinExistence type="predicted"/>
<reference evidence="2" key="1">
    <citation type="journal article" date="2019" name="Int. J. Syst. Evol. Microbiol.">
        <title>The Global Catalogue of Microorganisms (GCM) 10K type strain sequencing project: providing services to taxonomists for standard genome sequencing and annotation.</title>
        <authorList>
            <consortium name="The Broad Institute Genomics Platform"/>
            <consortium name="The Broad Institute Genome Sequencing Center for Infectious Disease"/>
            <person name="Wu L."/>
            <person name="Ma J."/>
        </authorList>
    </citation>
    <scope>NUCLEOTIDE SEQUENCE [LARGE SCALE GENOMIC DNA]</scope>
    <source>
        <strain evidence="2">CCUG 57942</strain>
    </source>
</reference>
<accession>A0ABW4Z9H5</accession>
<keyword evidence="2" id="KW-1185">Reference proteome</keyword>
<dbReference type="RefSeq" id="WP_377090455.1">
    <property type="nucleotide sequence ID" value="NZ_JBHSJL010000014.1"/>
</dbReference>
<dbReference type="Proteomes" id="UP001597389">
    <property type="component" value="Unassembled WGS sequence"/>
</dbReference>
<sequence length="198" mass="21167">MSSQSASKWRNLAFMLSKVFILLALIAGFASGSTKSVYRVWQPLSLHGTDITSVMGKESGVDYTVLMSRPVVLSGALPEDLINAVALSHKLASIGGYDEPEANLIVLAKLKLAAVYGDQGLLVTVDVTNAEVPKELEVSLSDVVKLSVAALKKTIQDYGAAYLREGMPCAILVASDKKGPQIEQLSKLSQRFVAKQGE</sequence>
<name>A0ABW4Z9H5_9BACT</name>
<gene>
    <name evidence="1" type="ORF">ACFSW8_05125</name>
</gene>
<dbReference type="EMBL" id="JBHUJB010000021">
    <property type="protein sequence ID" value="MFD2158272.1"/>
    <property type="molecule type" value="Genomic_DNA"/>
</dbReference>
<protein>
    <submittedName>
        <fullName evidence="1">Uncharacterized protein</fullName>
    </submittedName>
</protein>
<evidence type="ECO:0000313" key="1">
    <source>
        <dbReference type="EMBL" id="MFD2158272.1"/>
    </source>
</evidence>